<evidence type="ECO:0000313" key="3">
    <source>
        <dbReference type="Proteomes" id="UP001159363"/>
    </source>
</evidence>
<name>A0ABQ9GXH9_9NEOP</name>
<proteinExistence type="predicted"/>
<evidence type="ECO:0000313" key="2">
    <source>
        <dbReference type="EMBL" id="KAJ8876704.1"/>
    </source>
</evidence>
<evidence type="ECO:0000256" key="1">
    <source>
        <dbReference type="SAM" id="MobiDB-lite"/>
    </source>
</evidence>
<accession>A0ABQ9GXH9</accession>
<dbReference type="Proteomes" id="UP001159363">
    <property type="component" value="Chromosome 7"/>
</dbReference>
<gene>
    <name evidence="2" type="ORF">PR048_021151</name>
</gene>
<protein>
    <submittedName>
        <fullName evidence="2">Uncharacterized protein</fullName>
    </submittedName>
</protein>
<feature type="region of interest" description="Disordered" evidence="1">
    <location>
        <begin position="159"/>
        <end position="179"/>
    </location>
</feature>
<comment type="caution">
    <text evidence="2">The sequence shown here is derived from an EMBL/GenBank/DDBJ whole genome shotgun (WGS) entry which is preliminary data.</text>
</comment>
<sequence>MAALGAILPETLKAQLEDRLLRAHHLSGPISAWLPDLPTSSPANRESLAVRLWEGGEGGLIPPPPHRVEPGLDFTAGVAPGLSRVGIVPNDAAGRCVFSGISHFPPPLHSGAAPHTHLVSPPSALKTSLSCKLGNAVTSRHSPCANVEWDTSLLKEEKGWRRQGTSHQERGASAGVNPPLNGVGKLRGVIVAGGVGEGGGGLGWFSVAANLSMAISQARNNTSPAVSSGPIRVATAPNPLSPPLQPLGHDTRPYLSPRRPGSTKRDWNCSPRMALLCHPFPCRARILESKLTYASATSKSAISACEVSSDGGRTIGVRENGLSYRDISARTGHGVYDGDACVAPVDRRGSYAATSGYWTRQCDHSTGWPPSCPHCCNGPYSLVHSVGSTLEHCGGCGPACVDGSTSSAAGWTGGTHAIASASIVQKPRTPQIEIGT</sequence>
<reference evidence="2 3" key="1">
    <citation type="submission" date="2023-02" db="EMBL/GenBank/DDBJ databases">
        <title>LHISI_Scaffold_Assembly.</title>
        <authorList>
            <person name="Stuart O.P."/>
            <person name="Cleave R."/>
            <person name="Magrath M.J.L."/>
            <person name="Mikheyev A.S."/>
        </authorList>
    </citation>
    <scope>NUCLEOTIDE SEQUENCE [LARGE SCALE GENOMIC DNA]</scope>
    <source>
        <strain evidence="2">Daus_M_001</strain>
        <tissue evidence="2">Leg muscle</tissue>
    </source>
</reference>
<organism evidence="2 3">
    <name type="scientific">Dryococelus australis</name>
    <dbReference type="NCBI Taxonomy" id="614101"/>
    <lineage>
        <taxon>Eukaryota</taxon>
        <taxon>Metazoa</taxon>
        <taxon>Ecdysozoa</taxon>
        <taxon>Arthropoda</taxon>
        <taxon>Hexapoda</taxon>
        <taxon>Insecta</taxon>
        <taxon>Pterygota</taxon>
        <taxon>Neoptera</taxon>
        <taxon>Polyneoptera</taxon>
        <taxon>Phasmatodea</taxon>
        <taxon>Verophasmatodea</taxon>
        <taxon>Anareolatae</taxon>
        <taxon>Phasmatidae</taxon>
        <taxon>Eurycanthinae</taxon>
        <taxon>Dryococelus</taxon>
    </lineage>
</organism>
<keyword evidence="3" id="KW-1185">Reference proteome</keyword>
<dbReference type="EMBL" id="JARBHB010000008">
    <property type="protein sequence ID" value="KAJ8876704.1"/>
    <property type="molecule type" value="Genomic_DNA"/>
</dbReference>
<feature type="region of interest" description="Disordered" evidence="1">
    <location>
        <begin position="237"/>
        <end position="265"/>
    </location>
</feature>